<accession>A0ABX4H6T4</accession>
<dbReference type="InterPro" id="IPR036271">
    <property type="entry name" value="Tet_transcr_reg_TetR-rel_C_sf"/>
</dbReference>
<dbReference type="InterPro" id="IPR001647">
    <property type="entry name" value="HTH_TetR"/>
</dbReference>
<dbReference type="Proteomes" id="UP000218281">
    <property type="component" value="Unassembled WGS sequence"/>
</dbReference>
<evidence type="ECO:0000256" key="2">
    <source>
        <dbReference type="ARBA" id="ARBA00023015"/>
    </source>
</evidence>
<comment type="caution">
    <text evidence="9">The sequence shown here is derived from an EMBL/GenBank/DDBJ whole genome shotgun (WGS) entry which is preliminary data.</text>
</comment>
<dbReference type="InterPro" id="IPR009057">
    <property type="entry name" value="Homeodomain-like_sf"/>
</dbReference>
<dbReference type="PANTHER" id="PTHR30055">
    <property type="entry name" value="HTH-TYPE TRANSCRIPTIONAL REGULATOR RUTR"/>
    <property type="match status" value="1"/>
</dbReference>
<dbReference type="EMBL" id="NSGO01000013">
    <property type="protein sequence ID" value="PAT05016.1"/>
    <property type="molecule type" value="Genomic_DNA"/>
</dbReference>
<dbReference type="PRINTS" id="PR00455">
    <property type="entry name" value="HTHTETR"/>
</dbReference>
<dbReference type="InterPro" id="IPR050109">
    <property type="entry name" value="HTH-type_TetR-like_transc_reg"/>
</dbReference>
<keyword evidence="10" id="KW-1185">Reference proteome</keyword>
<name>A0ABX4H6T4_9CORY</name>
<dbReference type="RefSeq" id="WP_095536482.1">
    <property type="nucleotide sequence ID" value="NZ_NSGO01000013.1"/>
</dbReference>
<dbReference type="InterPro" id="IPR001387">
    <property type="entry name" value="Cro/C1-type_HTH"/>
</dbReference>
<evidence type="ECO:0000256" key="3">
    <source>
        <dbReference type="ARBA" id="ARBA00023125"/>
    </source>
</evidence>
<dbReference type="InterPro" id="IPR010982">
    <property type="entry name" value="Lambda_DNA-bd_dom_sf"/>
</dbReference>
<evidence type="ECO:0000259" key="7">
    <source>
        <dbReference type="PROSITE" id="PS50943"/>
    </source>
</evidence>
<dbReference type="Pfam" id="PF13560">
    <property type="entry name" value="HTH_31"/>
    <property type="match status" value="1"/>
</dbReference>
<feature type="DNA-binding region" description="H-T-H motif" evidence="5">
    <location>
        <begin position="118"/>
        <end position="137"/>
    </location>
</feature>
<dbReference type="SUPFAM" id="SSF48498">
    <property type="entry name" value="Tetracyclin repressor-like, C-terminal domain"/>
    <property type="match status" value="1"/>
</dbReference>
<keyword evidence="1" id="KW-0678">Repressor</keyword>
<dbReference type="SUPFAM" id="SSF47413">
    <property type="entry name" value="lambda repressor-like DNA-binding domains"/>
    <property type="match status" value="1"/>
</dbReference>
<feature type="domain" description="HTH cro/C1-type" evidence="7">
    <location>
        <begin position="18"/>
        <end position="64"/>
    </location>
</feature>
<dbReference type="PROSITE" id="PS50943">
    <property type="entry name" value="HTH_CROC1"/>
    <property type="match status" value="1"/>
</dbReference>
<proteinExistence type="predicted"/>
<dbReference type="Gene3D" id="1.10.357.10">
    <property type="entry name" value="Tetracycline Repressor, domain 2"/>
    <property type="match status" value="1"/>
</dbReference>
<evidence type="ECO:0000313" key="10">
    <source>
        <dbReference type="Proteomes" id="UP000218281"/>
    </source>
</evidence>
<dbReference type="InterPro" id="IPR039538">
    <property type="entry name" value="BetI_C"/>
</dbReference>
<dbReference type="Pfam" id="PF00440">
    <property type="entry name" value="TetR_N"/>
    <property type="match status" value="1"/>
</dbReference>
<dbReference type="SMART" id="SM00530">
    <property type="entry name" value="HTH_XRE"/>
    <property type="match status" value="1"/>
</dbReference>
<dbReference type="PANTHER" id="PTHR30055:SF228">
    <property type="entry name" value="TRANSCRIPTIONAL REGULATOR-RELATED"/>
    <property type="match status" value="1"/>
</dbReference>
<gene>
    <name evidence="9" type="ORF">CKJ81_11425</name>
</gene>
<feature type="domain" description="HTH tetR-type" evidence="8">
    <location>
        <begin position="95"/>
        <end position="155"/>
    </location>
</feature>
<protein>
    <submittedName>
        <fullName evidence="9">TetR family transcriptional regulator</fullName>
    </submittedName>
</protein>
<dbReference type="Gene3D" id="1.10.260.40">
    <property type="entry name" value="lambda repressor-like DNA-binding domains"/>
    <property type="match status" value="1"/>
</dbReference>
<dbReference type="PROSITE" id="PS50977">
    <property type="entry name" value="HTH_TETR_2"/>
    <property type="match status" value="1"/>
</dbReference>
<evidence type="ECO:0000259" key="8">
    <source>
        <dbReference type="PROSITE" id="PS50977"/>
    </source>
</evidence>
<evidence type="ECO:0000313" key="9">
    <source>
        <dbReference type="EMBL" id="PAT05016.1"/>
    </source>
</evidence>
<feature type="region of interest" description="Disordered" evidence="6">
    <location>
        <begin position="281"/>
        <end position="311"/>
    </location>
</feature>
<sequence length="311" mass="33319">MTPAHPYDAARAAIAASGLRQRDVAQHLGIDASKLSKSLSGVRRFTATELALLADLTGVPVRELAVRGEQHAPRQHDARRDQARRDQARRDQARSSRRHAIVSAAWPLFAANGYQPVTVADIAAAAGMSASAVHYYFPTKNEIFLATLDACSLQGIARRASAHAVADPVDRLNALFAVQLDGSPEAHREWATWAQFWSSSAIFTDAHDATEIAYSRWQRELLPVVQEGMDNGTFRAGDPQTMVTALTALIDGLGIRMLAGDLSPADVHAVVTGSIRGWITHSDSGGAGREPAGSPPDVAPARDSQAHESKV</sequence>
<feature type="compositionally biased region" description="Basic and acidic residues" evidence="6">
    <location>
        <begin position="66"/>
        <end position="94"/>
    </location>
</feature>
<dbReference type="Pfam" id="PF13977">
    <property type="entry name" value="TetR_C_6"/>
    <property type="match status" value="1"/>
</dbReference>
<organism evidence="9 10">
    <name type="scientific">Corynebacterium hadale</name>
    <dbReference type="NCBI Taxonomy" id="2026255"/>
    <lineage>
        <taxon>Bacteria</taxon>
        <taxon>Bacillati</taxon>
        <taxon>Actinomycetota</taxon>
        <taxon>Actinomycetes</taxon>
        <taxon>Mycobacteriales</taxon>
        <taxon>Corynebacteriaceae</taxon>
        <taxon>Corynebacterium</taxon>
    </lineage>
</organism>
<keyword evidence="3 5" id="KW-0238">DNA-binding</keyword>
<evidence type="ECO:0000256" key="6">
    <source>
        <dbReference type="SAM" id="MobiDB-lite"/>
    </source>
</evidence>
<dbReference type="CDD" id="cd00093">
    <property type="entry name" value="HTH_XRE"/>
    <property type="match status" value="1"/>
</dbReference>
<keyword evidence="4" id="KW-0804">Transcription</keyword>
<evidence type="ECO:0000256" key="1">
    <source>
        <dbReference type="ARBA" id="ARBA00022491"/>
    </source>
</evidence>
<keyword evidence="2" id="KW-0805">Transcription regulation</keyword>
<evidence type="ECO:0000256" key="4">
    <source>
        <dbReference type="ARBA" id="ARBA00023163"/>
    </source>
</evidence>
<dbReference type="SUPFAM" id="SSF46689">
    <property type="entry name" value="Homeodomain-like"/>
    <property type="match status" value="1"/>
</dbReference>
<reference evidence="9 10" key="1">
    <citation type="submission" date="2017-08" db="EMBL/GenBank/DDBJ databases">
        <title>Whole genome sequences of 6 clinical strains closest to Corynebacterium imitans.</title>
        <authorList>
            <person name="Bernier A.-M."/>
            <person name="Burdz T."/>
            <person name="Bernard K."/>
        </authorList>
    </citation>
    <scope>NUCLEOTIDE SEQUENCE [LARGE SCALE GENOMIC DNA]</scope>
    <source>
        <strain evidence="9 10">NML93-0607</strain>
    </source>
</reference>
<feature type="region of interest" description="Disordered" evidence="6">
    <location>
        <begin position="66"/>
        <end position="96"/>
    </location>
</feature>
<evidence type="ECO:0000256" key="5">
    <source>
        <dbReference type="PROSITE-ProRule" id="PRU00335"/>
    </source>
</evidence>